<dbReference type="PANTHER" id="PTHR44591:SF19">
    <property type="entry name" value="TWO-COMPONENT RESPONSE REGULATOR-RELATED"/>
    <property type="match status" value="1"/>
</dbReference>
<dbReference type="Gene3D" id="3.30.450.20">
    <property type="entry name" value="PAS domain"/>
    <property type="match status" value="1"/>
</dbReference>
<proteinExistence type="predicted"/>
<keyword evidence="3" id="KW-0175">Coiled coil</keyword>
<evidence type="ECO:0000259" key="4">
    <source>
        <dbReference type="PROSITE" id="PS50110"/>
    </source>
</evidence>
<dbReference type="SUPFAM" id="SSF52172">
    <property type="entry name" value="CheY-like"/>
    <property type="match status" value="1"/>
</dbReference>
<evidence type="ECO:0000313" key="6">
    <source>
        <dbReference type="Proteomes" id="UP000422108"/>
    </source>
</evidence>
<dbReference type="PANTHER" id="PTHR44591">
    <property type="entry name" value="STRESS RESPONSE REGULATOR PROTEIN 1"/>
    <property type="match status" value="1"/>
</dbReference>
<name>A0A5K8AGI9_9BACT</name>
<sequence length="275" mass="31121">MESIQHTVLCVDDEPNILNALKRLLRKEEYRLLTGSSGRQGLEILSANEVHIVISDQRMPEMNGTEFLKEVRAGYPDILRIILTGYTDVDTITEAINEGHIYKFFLKPWNDQNLKLEIRQALEQYDLIQANKGLNEQLHAQNEALKKMNENLETIVQERTHSLKIQNQALQVSHAILEDLPLPILGISSEMLVVMVNKAARQQMGEGQYPGVGSNIGESFEESVEENLSTCLDTLEKNHVSARNRNGRSFELEMIPLTGHYKGQGVIMTLTPMVE</sequence>
<reference evidence="5 6" key="1">
    <citation type="submission" date="2019-11" db="EMBL/GenBank/DDBJ databases">
        <title>Comparative genomics of hydrocarbon-degrading Desulfosarcina strains.</title>
        <authorList>
            <person name="Watanabe M."/>
            <person name="Kojima H."/>
            <person name="Fukui M."/>
        </authorList>
    </citation>
    <scope>NUCLEOTIDE SEQUENCE [LARGE SCALE GENOMIC DNA]</scope>
    <source>
        <strain evidence="6">oXyS1</strain>
    </source>
</reference>
<dbReference type="EMBL" id="AP021879">
    <property type="protein sequence ID" value="BBO91678.1"/>
    <property type="molecule type" value="Genomic_DNA"/>
</dbReference>
<dbReference type="Proteomes" id="UP000422108">
    <property type="component" value="Chromosome"/>
</dbReference>
<feature type="modified residue" description="4-aspartylphosphate" evidence="2">
    <location>
        <position position="56"/>
    </location>
</feature>
<dbReference type="PROSITE" id="PS50110">
    <property type="entry name" value="RESPONSE_REGULATORY"/>
    <property type="match status" value="1"/>
</dbReference>
<dbReference type="InterPro" id="IPR050595">
    <property type="entry name" value="Bact_response_regulator"/>
</dbReference>
<dbReference type="Gene3D" id="3.40.50.2300">
    <property type="match status" value="1"/>
</dbReference>
<protein>
    <recommendedName>
        <fullName evidence="4">Response regulatory domain-containing protein</fullName>
    </recommendedName>
</protein>
<dbReference type="RefSeq" id="WP_155312556.1">
    <property type="nucleotide sequence ID" value="NZ_AP021879.1"/>
</dbReference>
<dbReference type="Pfam" id="PF00072">
    <property type="entry name" value="Response_reg"/>
    <property type="match status" value="1"/>
</dbReference>
<dbReference type="CDD" id="cd17569">
    <property type="entry name" value="REC_HupR-like"/>
    <property type="match status" value="1"/>
</dbReference>
<evidence type="ECO:0000256" key="3">
    <source>
        <dbReference type="SAM" id="Coils"/>
    </source>
</evidence>
<accession>A0A5K8AGI9</accession>
<feature type="domain" description="Response regulatory" evidence="4">
    <location>
        <begin position="7"/>
        <end position="122"/>
    </location>
</feature>
<feature type="coiled-coil region" evidence="3">
    <location>
        <begin position="131"/>
        <end position="158"/>
    </location>
</feature>
<dbReference type="SMART" id="SM00448">
    <property type="entry name" value="REC"/>
    <property type="match status" value="1"/>
</dbReference>
<keyword evidence="1 2" id="KW-0597">Phosphoprotein</keyword>
<evidence type="ECO:0000313" key="5">
    <source>
        <dbReference type="EMBL" id="BBO91678.1"/>
    </source>
</evidence>
<dbReference type="GO" id="GO:0000160">
    <property type="term" value="P:phosphorelay signal transduction system"/>
    <property type="evidence" value="ECO:0007669"/>
    <property type="project" value="InterPro"/>
</dbReference>
<evidence type="ECO:0000256" key="1">
    <source>
        <dbReference type="ARBA" id="ARBA00022553"/>
    </source>
</evidence>
<dbReference type="AlphaFoldDB" id="A0A5K8AGI9"/>
<gene>
    <name evidence="5" type="ORF">DSCOOX_48580</name>
</gene>
<keyword evidence="6" id="KW-1185">Reference proteome</keyword>
<dbReference type="InterPro" id="IPR011006">
    <property type="entry name" value="CheY-like_superfamily"/>
</dbReference>
<organism evidence="5 6">
    <name type="scientific">Desulfosarcina ovata subsp. ovata</name>
    <dbReference type="NCBI Taxonomy" id="2752305"/>
    <lineage>
        <taxon>Bacteria</taxon>
        <taxon>Pseudomonadati</taxon>
        <taxon>Thermodesulfobacteriota</taxon>
        <taxon>Desulfobacteria</taxon>
        <taxon>Desulfobacterales</taxon>
        <taxon>Desulfosarcinaceae</taxon>
        <taxon>Desulfosarcina</taxon>
    </lineage>
</organism>
<evidence type="ECO:0000256" key="2">
    <source>
        <dbReference type="PROSITE-ProRule" id="PRU00169"/>
    </source>
</evidence>
<dbReference type="InterPro" id="IPR001789">
    <property type="entry name" value="Sig_transdc_resp-reg_receiver"/>
</dbReference>